<dbReference type="Gene3D" id="1.10.510.10">
    <property type="entry name" value="Transferase(Phosphotransferase) domain 1"/>
    <property type="match status" value="2"/>
</dbReference>
<accession>A0A3P6U5G5</accession>
<gene>
    <name evidence="8" type="ORF">NLS_LOCUS2289</name>
</gene>
<reference evidence="8 9" key="1">
    <citation type="submission" date="2018-08" db="EMBL/GenBank/DDBJ databases">
        <authorList>
            <person name="Laetsch R D."/>
            <person name="Stevens L."/>
            <person name="Kumar S."/>
            <person name="Blaxter L. M."/>
        </authorList>
    </citation>
    <scope>NUCLEOTIDE SEQUENCE [LARGE SCALE GENOMIC DNA]</scope>
</reference>
<dbReference type="PROSITE" id="PS00108">
    <property type="entry name" value="PROTEIN_KINASE_ST"/>
    <property type="match status" value="1"/>
</dbReference>
<dbReference type="AlphaFoldDB" id="A0A3P6U5G5"/>
<evidence type="ECO:0000256" key="4">
    <source>
        <dbReference type="ARBA" id="ARBA00022741"/>
    </source>
</evidence>
<dbReference type="GO" id="GO:0030154">
    <property type="term" value="P:cell differentiation"/>
    <property type="evidence" value="ECO:0007669"/>
    <property type="project" value="TreeGrafter"/>
</dbReference>
<dbReference type="OrthoDB" id="272141at2759"/>
<dbReference type="GO" id="GO:0004674">
    <property type="term" value="F:protein serine/threonine kinase activity"/>
    <property type="evidence" value="ECO:0007669"/>
    <property type="project" value="UniProtKB-KW"/>
</dbReference>
<dbReference type="InterPro" id="IPR050591">
    <property type="entry name" value="GSK-3"/>
</dbReference>
<dbReference type="PANTHER" id="PTHR24057:SF18">
    <property type="entry name" value="SERINE_THREONINE-PROTEIN KINASE R03D7.5-RELATED"/>
    <property type="match status" value="1"/>
</dbReference>
<feature type="domain" description="Protein kinase" evidence="7">
    <location>
        <begin position="26"/>
        <end position="299"/>
    </location>
</feature>
<dbReference type="InterPro" id="IPR008271">
    <property type="entry name" value="Ser/Thr_kinase_AS"/>
</dbReference>
<keyword evidence="2" id="KW-0723">Serine/threonine-protein kinase</keyword>
<dbReference type="SUPFAM" id="SSF56112">
    <property type="entry name" value="Protein kinase-like (PK-like)"/>
    <property type="match status" value="1"/>
</dbReference>
<evidence type="ECO:0000313" key="8">
    <source>
        <dbReference type="EMBL" id="VDK73928.1"/>
    </source>
</evidence>
<evidence type="ECO:0000256" key="5">
    <source>
        <dbReference type="ARBA" id="ARBA00022777"/>
    </source>
</evidence>
<dbReference type="InterPro" id="IPR000719">
    <property type="entry name" value="Prot_kinase_dom"/>
</dbReference>
<evidence type="ECO:0000256" key="6">
    <source>
        <dbReference type="ARBA" id="ARBA00022840"/>
    </source>
</evidence>
<dbReference type="GO" id="GO:0005737">
    <property type="term" value="C:cytoplasm"/>
    <property type="evidence" value="ECO:0007669"/>
    <property type="project" value="TreeGrafter"/>
</dbReference>
<name>A0A3P6U5G5_LITSI</name>
<dbReference type="Pfam" id="PF00069">
    <property type="entry name" value="Pkinase"/>
    <property type="match status" value="1"/>
</dbReference>
<protein>
    <recommendedName>
        <fullName evidence="7">Protein kinase domain-containing protein</fullName>
    </recommendedName>
</protein>
<dbReference type="PROSITE" id="PS50011">
    <property type="entry name" value="PROTEIN_KINASE_DOM"/>
    <property type="match status" value="1"/>
</dbReference>
<dbReference type="GO" id="GO:0007165">
    <property type="term" value="P:signal transduction"/>
    <property type="evidence" value="ECO:0007669"/>
    <property type="project" value="TreeGrafter"/>
</dbReference>
<dbReference type="InterPro" id="IPR011009">
    <property type="entry name" value="Kinase-like_dom_sf"/>
</dbReference>
<dbReference type="PANTHER" id="PTHR24057">
    <property type="entry name" value="GLYCOGEN SYNTHASE KINASE-3 ALPHA"/>
    <property type="match status" value="1"/>
</dbReference>
<keyword evidence="6" id="KW-0067">ATP-binding</keyword>
<comment type="similarity">
    <text evidence="1">Belongs to the protein kinase superfamily. CMGC Ser/Thr protein kinase family. GSK-3 subfamily.</text>
</comment>
<sequence>MSATRVVKQIAEGIGKSETSRVELVMENLHLFSNGIFSNVYKGLLKKPQRRLIAIKKSWSDQSNYQPTEVQILTMLNRLHHKNIIKLLYKFSQAYPDQKICTALVFEFFPMNLHEVREKYGPLSILDIKLYIWQLFRGQAHLEKNNVCHRDIKPQNLLIDHENGMLKISDFGSSKLIMNVLGYPSPRDIATMRVTTNVLQSNYFHDDIMKKPNPDGLKKLIKLADQNALKLLAEVLVYDPASRLSGPRFLAQSYFSDLFNPQTRRNGQRIKILTKEDLERAAAGDEELSDSVATDIHEM</sequence>
<keyword evidence="3" id="KW-0808">Transferase</keyword>
<dbReference type="OMA" id="DIKLYIW"/>
<dbReference type="Proteomes" id="UP000277928">
    <property type="component" value="Unassembled WGS sequence"/>
</dbReference>
<keyword evidence="9" id="KW-1185">Reference proteome</keyword>
<dbReference type="GO" id="GO:0005524">
    <property type="term" value="F:ATP binding"/>
    <property type="evidence" value="ECO:0007669"/>
    <property type="project" value="UniProtKB-KW"/>
</dbReference>
<dbReference type="EMBL" id="UYRX01000102">
    <property type="protein sequence ID" value="VDK73928.1"/>
    <property type="molecule type" value="Genomic_DNA"/>
</dbReference>
<dbReference type="STRING" id="42156.A0A3P6U5G5"/>
<keyword evidence="4" id="KW-0547">Nucleotide-binding</keyword>
<evidence type="ECO:0000256" key="1">
    <source>
        <dbReference type="ARBA" id="ARBA00005527"/>
    </source>
</evidence>
<evidence type="ECO:0000256" key="3">
    <source>
        <dbReference type="ARBA" id="ARBA00022679"/>
    </source>
</evidence>
<organism evidence="8 9">
    <name type="scientific">Litomosoides sigmodontis</name>
    <name type="common">Filarial nematode worm</name>
    <dbReference type="NCBI Taxonomy" id="42156"/>
    <lineage>
        <taxon>Eukaryota</taxon>
        <taxon>Metazoa</taxon>
        <taxon>Ecdysozoa</taxon>
        <taxon>Nematoda</taxon>
        <taxon>Chromadorea</taxon>
        <taxon>Rhabditida</taxon>
        <taxon>Spirurina</taxon>
        <taxon>Spiruromorpha</taxon>
        <taxon>Filarioidea</taxon>
        <taxon>Onchocercidae</taxon>
        <taxon>Litomosoides</taxon>
    </lineage>
</organism>
<evidence type="ECO:0000313" key="9">
    <source>
        <dbReference type="Proteomes" id="UP000277928"/>
    </source>
</evidence>
<dbReference type="Gene3D" id="3.30.200.20">
    <property type="entry name" value="Phosphorylase Kinase, domain 1"/>
    <property type="match status" value="1"/>
</dbReference>
<keyword evidence="5" id="KW-0418">Kinase</keyword>
<dbReference type="GO" id="GO:0005634">
    <property type="term" value="C:nucleus"/>
    <property type="evidence" value="ECO:0007669"/>
    <property type="project" value="TreeGrafter"/>
</dbReference>
<dbReference type="SMART" id="SM00220">
    <property type="entry name" value="S_TKc"/>
    <property type="match status" value="1"/>
</dbReference>
<evidence type="ECO:0000256" key="2">
    <source>
        <dbReference type="ARBA" id="ARBA00022527"/>
    </source>
</evidence>
<proteinExistence type="inferred from homology"/>
<evidence type="ECO:0000259" key="7">
    <source>
        <dbReference type="PROSITE" id="PS50011"/>
    </source>
</evidence>